<evidence type="ECO:0000313" key="3">
    <source>
        <dbReference type="Proteomes" id="UP000318571"/>
    </source>
</evidence>
<feature type="region of interest" description="Disordered" evidence="1">
    <location>
        <begin position="579"/>
        <end position="599"/>
    </location>
</feature>
<sequence length="614" mass="65579">MNLSPPPGTGSTSGSTSEGILKADWVDPAPWPALAGANPPLLDESEADEEAPEPEDEDEEEEAHPVVEVANINGVLVDLSEADQDLANNNDPNNNAANLNAPLLEGQPDLAIQPAAPTLAESDPSPEEPPENAPDESEASHSSSSSHEVSFKVDLPTDNPGEGSSGCSEASESLESGSPHGTLQQCPKYEALKADALLILKFMPGKSFEEIHHYLEAHMDNPARVQVVLNEFLEEVEQKSESSSKSSKFRSSSSQPMELSASSSGTDSDSEINLVKNKSGNGLKAKNSKLSKPSSDPPPGPSGSCETKASRGVLRKSHSGRKRLISLDPNLSDEDLDFKSKIAHTNVETTTTTAKTRDEDDPGKPCKPVGDRGVKRRWSKKSSKDGGGLLRRQHERSKIQLSEKHLHGPYNFYDHRKRGAPSSSSPSGTSTSDAFASSRPRGKIEFKALRKDLQVIVDNNPDKGNLSNSSARSGAAMSGPSTESKNGNDSPPVVDLRDLPPSPVVVVDLSDADQSEKRELLGSFTNMFPGTPVEYLVEQADELAGKPAAIERFIMELLARESKPPDYWVPKAQRPPELGFSVGSNAAGPPLNTDPSLVNGDEVLFPIDGGTYPN</sequence>
<reference evidence="2 3" key="1">
    <citation type="journal article" date="2018" name="Nat. Ecol. Evol.">
        <title>Genomic signatures of mitonuclear coevolution across populations of Tigriopus californicus.</title>
        <authorList>
            <person name="Barreto F.S."/>
            <person name="Watson E.T."/>
            <person name="Lima T.G."/>
            <person name="Willett C.S."/>
            <person name="Edmands S."/>
            <person name="Li W."/>
            <person name="Burton R.S."/>
        </authorList>
    </citation>
    <scope>NUCLEOTIDE SEQUENCE [LARGE SCALE GENOMIC DNA]</scope>
    <source>
        <strain evidence="2 3">San Diego</strain>
    </source>
</reference>
<feature type="compositionally biased region" description="Basic and acidic residues" evidence="1">
    <location>
        <begin position="396"/>
        <end position="406"/>
    </location>
</feature>
<feature type="region of interest" description="Disordered" evidence="1">
    <location>
        <begin position="1"/>
        <end position="184"/>
    </location>
</feature>
<feature type="compositionally biased region" description="Acidic residues" evidence="1">
    <location>
        <begin position="124"/>
        <end position="137"/>
    </location>
</feature>
<proteinExistence type="predicted"/>
<feature type="compositionally biased region" description="Low complexity" evidence="1">
    <location>
        <begin position="345"/>
        <end position="354"/>
    </location>
</feature>
<feature type="compositionally biased region" description="Basic and acidic residues" evidence="1">
    <location>
        <begin position="355"/>
        <end position="373"/>
    </location>
</feature>
<keyword evidence="3" id="KW-1185">Reference proteome</keyword>
<protein>
    <submittedName>
        <fullName evidence="2">Uncharacterized protein</fullName>
    </submittedName>
</protein>
<feature type="compositionally biased region" description="Low complexity" evidence="1">
    <location>
        <begin position="85"/>
        <end position="104"/>
    </location>
</feature>
<feature type="compositionally biased region" description="Acidic residues" evidence="1">
    <location>
        <begin position="43"/>
        <end position="62"/>
    </location>
</feature>
<organism evidence="2 3">
    <name type="scientific">Tigriopus californicus</name>
    <name type="common">Marine copepod</name>
    <dbReference type="NCBI Taxonomy" id="6832"/>
    <lineage>
        <taxon>Eukaryota</taxon>
        <taxon>Metazoa</taxon>
        <taxon>Ecdysozoa</taxon>
        <taxon>Arthropoda</taxon>
        <taxon>Crustacea</taxon>
        <taxon>Multicrustacea</taxon>
        <taxon>Hexanauplia</taxon>
        <taxon>Copepoda</taxon>
        <taxon>Harpacticoida</taxon>
        <taxon>Harpacticidae</taxon>
        <taxon>Tigriopus</taxon>
    </lineage>
</organism>
<feature type="compositionally biased region" description="Basic residues" evidence="1">
    <location>
        <begin position="313"/>
        <end position="324"/>
    </location>
</feature>
<gene>
    <name evidence="2" type="ORF">TCAL_11326</name>
</gene>
<feature type="region of interest" description="Disordered" evidence="1">
    <location>
        <begin position="237"/>
        <end position="441"/>
    </location>
</feature>
<dbReference type="AlphaFoldDB" id="A0A553N9I6"/>
<evidence type="ECO:0000313" key="2">
    <source>
        <dbReference type="EMBL" id="TRY62087.1"/>
    </source>
</evidence>
<comment type="caution">
    <text evidence="2">The sequence shown here is derived from an EMBL/GenBank/DDBJ whole genome shotgun (WGS) entry which is preliminary data.</text>
</comment>
<accession>A0A553N9I6</accession>
<evidence type="ECO:0000256" key="1">
    <source>
        <dbReference type="SAM" id="MobiDB-lite"/>
    </source>
</evidence>
<feature type="region of interest" description="Disordered" evidence="1">
    <location>
        <begin position="458"/>
        <end position="500"/>
    </location>
</feature>
<dbReference type="Proteomes" id="UP000318571">
    <property type="component" value="Chromosome 8"/>
</dbReference>
<feature type="compositionally biased region" description="Low complexity" evidence="1">
    <location>
        <begin position="421"/>
        <end position="432"/>
    </location>
</feature>
<dbReference type="EMBL" id="VCGU01000459">
    <property type="protein sequence ID" value="TRY62087.1"/>
    <property type="molecule type" value="Genomic_DNA"/>
</dbReference>
<feature type="compositionally biased region" description="Polar residues" evidence="1">
    <location>
        <begin position="479"/>
        <end position="488"/>
    </location>
</feature>
<name>A0A553N9I6_TIGCA</name>
<feature type="compositionally biased region" description="Low complexity" evidence="1">
    <location>
        <begin position="161"/>
        <end position="178"/>
    </location>
</feature>
<feature type="compositionally biased region" description="Low complexity" evidence="1">
    <location>
        <begin position="243"/>
        <end position="267"/>
    </location>
</feature>